<dbReference type="GO" id="GO:0003735">
    <property type="term" value="F:structural constituent of ribosome"/>
    <property type="evidence" value="ECO:0007669"/>
    <property type="project" value="InterPro"/>
</dbReference>
<feature type="non-terminal residue" evidence="4">
    <location>
        <position position="1"/>
    </location>
</feature>
<dbReference type="GO" id="GO:0015935">
    <property type="term" value="C:small ribosomal subunit"/>
    <property type="evidence" value="ECO:0007669"/>
    <property type="project" value="InterPro"/>
</dbReference>
<dbReference type="PROSITE" id="PS00055">
    <property type="entry name" value="RIBOSOMAL_S12"/>
    <property type="match status" value="1"/>
</dbReference>
<gene>
    <name evidence="4" type="ORF">E1A91_A11G194600v1</name>
</gene>
<dbReference type="CDD" id="cd03368">
    <property type="entry name" value="Ribosomal_S12"/>
    <property type="match status" value="1"/>
</dbReference>
<dbReference type="SUPFAM" id="SSF50249">
    <property type="entry name" value="Nucleic acid-binding proteins"/>
    <property type="match status" value="1"/>
</dbReference>
<dbReference type="AlphaFoldDB" id="A0A5D2X937"/>
<evidence type="ECO:0000256" key="1">
    <source>
        <dbReference type="ARBA" id="ARBA00005657"/>
    </source>
</evidence>
<protein>
    <recommendedName>
        <fullName evidence="6">Ribosomal protein S12</fullName>
    </recommendedName>
</protein>
<dbReference type="Proteomes" id="UP000323597">
    <property type="component" value="Chromosome A11"/>
</dbReference>
<dbReference type="PANTHER" id="PTHR38146:SF9">
    <property type="entry name" value="UNKNOW PROTEIN"/>
    <property type="match status" value="1"/>
</dbReference>
<evidence type="ECO:0008006" key="6">
    <source>
        <dbReference type="Google" id="ProtNLM"/>
    </source>
</evidence>
<dbReference type="PANTHER" id="PTHR38146">
    <property type="entry name" value="30S RIBOSOMAL PROTEIN S12, CHLOROPLASTIC"/>
    <property type="match status" value="1"/>
</dbReference>
<dbReference type="InterPro" id="IPR005679">
    <property type="entry name" value="Ribosomal_uS12_bac"/>
</dbReference>
<dbReference type="InterPro" id="IPR006032">
    <property type="entry name" value="Ribosomal_uS12"/>
</dbReference>
<dbReference type="PRINTS" id="PR01034">
    <property type="entry name" value="RIBOSOMALS12"/>
</dbReference>
<evidence type="ECO:0000256" key="3">
    <source>
        <dbReference type="ARBA" id="ARBA00023274"/>
    </source>
</evidence>
<dbReference type="NCBIfam" id="TIGR00981">
    <property type="entry name" value="rpsL_bact"/>
    <property type="match status" value="1"/>
</dbReference>
<evidence type="ECO:0000313" key="4">
    <source>
        <dbReference type="EMBL" id="TYJ10250.1"/>
    </source>
</evidence>
<evidence type="ECO:0000256" key="2">
    <source>
        <dbReference type="ARBA" id="ARBA00022980"/>
    </source>
</evidence>
<accession>A0A5D2X937</accession>
<keyword evidence="2" id="KW-0689">Ribosomal protein</keyword>
<keyword evidence="5" id="KW-1185">Reference proteome</keyword>
<comment type="similarity">
    <text evidence="1">Belongs to the universal ribosomal protein uS12 family.</text>
</comment>
<name>A0A5D2X937_GOSMU</name>
<reference evidence="4 5" key="1">
    <citation type="submission" date="2019-07" db="EMBL/GenBank/DDBJ databases">
        <title>WGS assembly of Gossypium mustelinum.</title>
        <authorList>
            <person name="Chen Z.J."/>
            <person name="Sreedasyam A."/>
            <person name="Ando A."/>
            <person name="Song Q."/>
            <person name="De L."/>
            <person name="Hulse-Kemp A."/>
            <person name="Ding M."/>
            <person name="Ye W."/>
            <person name="Kirkbride R."/>
            <person name="Jenkins J."/>
            <person name="Plott C."/>
            <person name="Lovell J."/>
            <person name="Lin Y.-M."/>
            <person name="Vaughn R."/>
            <person name="Liu B."/>
            <person name="Li W."/>
            <person name="Simpson S."/>
            <person name="Scheffler B."/>
            <person name="Saski C."/>
            <person name="Grover C."/>
            <person name="Hu G."/>
            <person name="Conover J."/>
            <person name="Carlson J."/>
            <person name="Shu S."/>
            <person name="Boston L."/>
            <person name="Williams M."/>
            <person name="Peterson D."/>
            <person name="Mcgee K."/>
            <person name="Jones D."/>
            <person name="Wendel J."/>
            <person name="Stelly D."/>
            <person name="Grimwood J."/>
            <person name="Schmutz J."/>
        </authorList>
    </citation>
    <scope>NUCLEOTIDE SEQUENCE [LARGE SCALE GENOMIC DNA]</scope>
    <source>
        <strain evidence="4">1408120.09</strain>
    </source>
</reference>
<dbReference type="InterPro" id="IPR012340">
    <property type="entry name" value="NA-bd_OB-fold"/>
</dbReference>
<dbReference type="Gene3D" id="2.40.50.140">
    <property type="entry name" value="Nucleic acid-binding proteins"/>
    <property type="match status" value="1"/>
</dbReference>
<dbReference type="Pfam" id="PF00164">
    <property type="entry name" value="Ribosom_S12_S23"/>
    <property type="match status" value="1"/>
</dbReference>
<dbReference type="GO" id="GO:0006412">
    <property type="term" value="P:translation"/>
    <property type="evidence" value="ECO:0007669"/>
    <property type="project" value="InterPro"/>
</dbReference>
<proteinExistence type="inferred from homology"/>
<evidence type="ECO:0000313" key="5">
    <source>
        <dbReference type="Proteomes" id="UP000323597"/>
    </source>
</evidence>
<dbReference type="EMBL" id="CM017646">
    <property type="protein sequence ID" value="TYJ10250.1"/>
    <property type="molecule type" value="Genomic_DNA"/>
</dbReference>
<organism evidence="4 5">
    <name type="scientific">Gossypium mustelinum</name>
    <name type="common">Cotton</name>
    <name type="synonym">Gossypium caicoense</name>
    <dbReference type="NCBI Taxonomy" id="34275"/>
    <lineage>
        <taxon>Eukaryota</taxon>
        <taxon>Viridiplantae</taxon>
        <taxon>Streptophyta</taxon>
        <taxon>Embryophyta</taxon>
        <taxon>Tracheophyta</taxon>
        <taxon>Spermatophyta</taxon>
        <taxon>Magnoliopsida</taxon>
        <taxon>eudicotyledons</taxon>
        <taxon>Gunneridae</taxon>
        <taxon>Pentapetalae</taxon>
        <taxon>rosids</taxon>
        <taxon>malvids</taxon>
        <taxon>Malvales</taxon>
        <taxon>Malvaceae</taxon>
        <taxon>Malvoideae</taxon>
        <taxon>Gossypium</taxon>
    </lineage>
</organism>
<keyword evidence="3" id="KW-0687">Ribonucleoprotein</keyword>
<sequence>FPKPSRVLSPLVFFPISTHFTAPPEIPSAPTVLQLDALRPIIPDNACILCITAAAGTELADAYSPDTVIASSPGKEVHDPWAFYLHAVLLRQAFAHCGKFPTAVSRRSLGRVSVPVWLTILSDQLLIIALPFPAVVPLPRADKAGSELSFIPRHNLYPCASYSSGVRSQKYSHPYPLTQNRKTHIGFRDNQARTDDFHHVKSGSKGDLSVNFSTITPKKPNSALRKVARVRLTSGFEITAYIPGIGHNSQEHSVVLVRGGRVKDLPGVRYHIVRGTLDAVGVKDRQQGRSSAL</sequence>